<protein>
    <submittedName>
        <fullName evidence="4">Ankyrin repeats (3 copies)</fullName>
    </submittedName>
</protein>
<dbReference type="InterPro" id="IPR002110">
    <property type="entry name" value="Ankyrin_rpt"/>
</dbReference>
<dbReference type="PROSITE" id="PS50088">
    <property type="entry name" value="ANK_REPEAT"/>
    <property type="match status" value="1"/>
</dbReference>
<dbReference type="PROSITE" id="PS50297">
    <property type="entry name" value="ANK_REP_REGION"/>
    <property type="match status" value="1"/>
</dbReference>
<dbReference type="Gene3D" id="1.25.40.20">
    <property type="entry name" value="Ankyrin repeat-containing domain"/>
    <property type="match status" value="2"/>
</dbReference>
<evidence type="ECO:0000256" key="2">
    <source>
        <dbReference type="ARBA" id="ARBA00023043"/>
    </source>
</evidence>
<evidence type="ECO:0000313" key="4">
    <source>
        <dbReference type="EMBL" id="VVU95105.1"/>
    </source>
</evidence>
<keyword evidence="2" id="KW-0040">ANK repeat</keyword>
<evidence type="ECO:0000256" key="3">
    <source>
        <dbReference type="SAM" id="Coils"/>
    </source>
</evidence>
<reference evidence="4" key="1">
    <citation type="submission" date="2019-09" db="EMBL/GenBank/DDBJ databases">
        <authorList>
            <person name="Needham M D."/>
        </authorList>
    </citation>
    <scope>NUCLEOTIDE SEQUENCE</scope>
</reference>
<accession>A0A5E8CLN1</accession>
<feature type="coiled-coil region" evidence="3">
    <location>
        <begin position="1766"/>
        <end position="1807"/>
    </location>
</feature>
<dbReference type="Pfam" id="PF12796">
    <property type="entry name" value="Ank_2"/>
    <property type="match status" value="2"/>
</dbReference>
<dbReference type="EMBL" id="CABVLZ010000003">
    <property type="protein sequence ID" value="VVU95105.1"/>
    <property type="molecule type" value="Genomic_DNA"/>
</dbReference>
<proteinExistence type="predicted"/>
<name>A0A5E8CLN1_9ZZZZ</name>
<sequence length="2171" mass="248343">MSYKFPDRTMVPDRQINSQNIDSLFATVSTLNINDISNLTAETNLSYNETNKNGQTVLHIIIGLDDRNKKEHQRLNLVRFFVQNNVDVDAPDVNNITPLHLACKKQYYLIAQYLIQNGADSNSLNSSLMTPLHYTVQGYNQICYNTRIVGSLIPNPEPDKVNKLQELANVKKKIGDVLYQETDMNAFISNMVYTIKASPEYDLDNKINENLIELKKNISGVFNQRMKSTSDMEKSIQQFIYATIEKVKERIMNMNKFALRDVKFEISENPEGWGLDEFGITKILETDPQLKLDELWKLEKREVPSQGQINNYFDKLESVYEEYDLSIDQFYKIINNLRIYLNYYVFAGQNEDNTLANAQAQVDANLIPFFDAGNQQSLRNTENQLISDNILRHDMSLSFRDSIIDLENKLYLQGFHDYTIMDGLRDFPDVFAYINQAVPLTNEYAILTYLVCLILGLPNNIATAISDNFINNPNNIPNDVGNIGNYYNNVVAQPALLNNFDHGLIILVLISAIDQLGMDALKLLSSNYIQTLQNFGQQINPELEWHFYQLLDKNIDIKLMVMSLIQVNLRIQVNNNFTYFFKVLMDSISEWQKSSDINKLKLVISNGNKYQYVQINSNNNGLAPNNNIPNYPSQILTTIFCILLNYPNNQMANIFANNLPAIANELVYNIGPPPNLINIRNYISNTLLPTIQAIPAAIPINSIRPIIYLNYFIFGNSLGGNRLSMDIVLDFLDTLNTLPVALTAPENELLQNAINSIENQNSPIELLIHMCKYYFLKTPGLPSQPNIYHLDFLITYLRNIYYNNMGFNTIENFKDITSASFPLYDKIGFGVNIESSGQRAGALITGTPTVSSVTVKLLSLLINPLFFEDPARDDDNIFQVFRNIMPLVGNVLDLGQNNNPDWVNINGVGNNINVVIGNNQNLFVLFYLAACISSNNIMVKNYQTLINNTNRLIAEFNALGGVLISPEILNIFTMSYQATQDLVISFITVLRKFGLNNNGCLIMQETLYRCQQPNYPIPQELAIEINNCLCANILELEYLGKVNQIDEFVEREYQLRIGNNQRYMAYRQQNGAANPIEGSFWLGQFLTDGVIAAGFVNPPTPGDYWNLGAAPGTYPSPSFLSSLETAILSRISRQVLVAKKIIQSDRSGATLQVINNILDNKKLGYDYFENMLEGNFLTLFTLLQNTNILNKILNKENQYINRQAKKYVENVIELSNSYGRTDVITQAVLSQQKLIPNMGNEISEAEKNIQDLNNSNNSLIEIFNNLNGYNYINYVLNMPPGLAPPNVNNNMININKFVDGYYRILNGLKSIIPTSIYNDGNINYPPALNSPLVNLPNPGNNISMAYSGLPTDLSLYPDLNTKLKRVQGIVYNNNIVYSDNRRNKASSAISNPKIGDIYLYMIKEHLIKLLIKYTDQNRAVINTPSQDIYNEIQNYMDEVGINIEANQENPYKSVIIGSMANELLTNYLKMIIKKYAGQIVIKYINRNVVLQDDIGPNIIAGINEFVVADIADEFTTTLNQPSSRLINLIEANTPPADWSLLSFDPILTRKFEEIKQNFIYNNDYSSQETETNMTCLKVKQDLINILLENYCEIDEQDDIGQSAIYYAIKNSDKKTVQTLINFGANYESIINKIGKTPFDYAIISYKDHLDYYYDQDINKMIDYFCKPFYNSYKDIILSNPNFKNNLINYSKTAFGRILTLTNHKWFTKFYNYSEQWNYNDKKELINLLYKYNTLPGNNQKNKSNGLYIIDTYFNNPDEIISKNEKFHALEYQINKIQKDMQKLTDQNNNLISARNSLAEEIRELNQQLPLDLVRIGNVTNKRNQTILEINRIAIDLGNLQGNLNNLNFNLNQEINALQGNYDLTFTNIRVDPVRLNTTFINQYQDILNELVTNIGEGATQSYNQLWTSYLNNSELLQNVNNIIMLLNQTEIRILNSLQVDSSIPQLNEVLNDLNKIKKYYDSIEEEILSYFHLPNYLDSNPLLNDVYQMIRDTASDIIAGNMELAIKNILFDEFILRIPYSPTIFQNEQAYFNHIFTLLQAVMDRTSNVNNNNETSGSYLRGELNDLVTKDVLNIKRNEQDVSSSDFDGPEEILKRINDLIKLNVGIVIDVEDSKFIDIMNKNIIPYYALNYKLMLPKLKAIFENYLKFIINGKRQLDIVIDILQEKLNNN</sequence>
<keyword evidence="3" id="KW-0175">Coiled coil</keyword>
<dbReference type="PANTHER" id="PTHR24180">
    <property type="entry name" value="CYCLIN-DEPENDENT KINASE INHIBITOR 2C-RELATED"/>
    <property type="match status" value="1"/>
</dbReference>
<organism evidence="4">
    <name type="scientific">seawater metagenome</name>
    <dbReference type="NCBI Taxonomy" id="1561972"/>
    <lineage>
        <taxon>unclassified sequences</taxon>
        <taxon>metagenomes</taxon>
        <taxon>ecological metagenomes</taxon>
    </lineage>
</organism>
<dbReference type="SUPFAM" id="SSF48403">
    <property type="entry name" value="Ankyrin repeat"/>
    <property type="match status" value="2"/>
</dbReference>
<dbReference type="InterPro" id="IPR051637">
    <property type="entry name" value="Ank_repeat_dom-contain_49"/>
</dbReference>
<evidence type="ECO:0000256" key="1">
    <source>
        <dbReference type="ARBA" id="ARBA00022737"/>
    </source>
</evidence>
<dbReference type="PANTHER" id="PTHR24180:SF45">
    <property type="entry name" value="POLY [ADP-RIBOSE] POLYMERASE TANKYRASE"/>
    <property type="match status" value="1"/>
</dbReference>
<dbReference type="SMART" id="SM00248">
    <property type="entry name" value="ANK"/>
    <property type="match status" value="3"/>
</dbReference>
<keyword evidence="1" id="KW-0677">Repeat</keyword>
<dbReference type="InterPro" id="IPR036770">
    <property type="entry name" value="Ankyrin_rpt-contain_sf"/>
</dbReference>
<gene>
    <name evidence="4" type="ORF">CPAV1605_830</name>
</gene>
<feature type="coiled-coil region" evidence="3">
    <location>
        <begin position="1235"/>
        <end position="1262"/>
    </location>
</feature>